<dbReference type="InterPro" id="IPR043502">
    <property type="entry name" value="DNA/RNA_pol_sf"/>
</dbReference>
<accession>A0A8X7N408</accession>
<dbReference type="SUPFAM" id="SSF53098">
    <property type="entry name" value="Ribonuclease H-like"/>
    <property type="match status" value="1"/>
</dbReference>
<dbReference type="InterPro" id="IPR041577">
    <property type="entry name" value="RT_RNaseH_2"/>
</dbReference>
<dbReference type="Proteomes" id="UP000078113">
    <property type="component" value="Unassembled WGS sequence"/>
</dbReference>
<evidence type="ECO:0000256" key="1">
    <source>
        <dbReference type="ARBA" id="ARBA00012493"/>
    </source>
</evidence>
<dbReference type="Gene3D" id="2.40.70.10">
    <property type="entry name" value="Acid Proteases"/>
    <property type="match status" value="1"/>
</dbReference>
<dbReference type="FunFam" id="3.30.70.270:FF:000020">
    <property type="entry name" value="Transposon Tf2-6 polyprotein-like Protein"/>
    <property type="match status" value="1"/>
</dbReference>
<organism evidence="14 15">
    <name type="scientific">Tilletia walkeri</name>
    <dbReference type="NCBI Taxonomy" id="117179"/>
    <lineage>
        <taxon>Eukaryota</taxon>
        <taxon>Fungi</taxon>
        <taxon>Dikarya</taxon>
        <taxon>Basidiomycota</taxon>
        <taxon>Ustilaginomycotina</taxon>
        <taxon>Exobasidiomycetes</taxon>
        <taxon>Tilletiales</taxon>
        <taxon>Tilletiaceae</taxon>
        <taxon>Tilletia</taxon>
    </lineage>
</organism>
<dbReference type="Gene3D" id="3.30.420.10">
    <property type="entry name" value="Ribonuclease H-like superfamily/Ribonuclease H"/>
    <property type="match status" value="1"/>
</dbReference>
<dbReference type="GO" id="GO:0003964">
    <property type="term" value="F:RNA-directed DNA polymerase activity"/>
    <property type="evidence" value="ECO:0007669"/>
    <property type="project" value="UniProtKB-KW"/>
</dbReference>
<dbReference type="PROSITE" id="PS50878">
    <property type="entry name" value="RT_POL"/>
    <property type="match status" value="1"/>
</dbReference>
<reference evidence="14" key="2">
    <citation type="journal article" date="2019" name="IMA Fungus">
        <title>Genome sequencing and comparison of five Tilletia species to identify candidate genes for the detection of regulated species infecting wheat.</title>
        <authorList>
            <person name="Nguyen H.D.T."/>
            <person name="Sultana T."/>
            <person name="Kesanakurti P."/>
            <person name="Hambleton S."/>
        </authorList>
    </citation>
    <scope>NUCLEOTIDE SEQUENCE</scope>
    <source>
        <strain evidence="14">DAOMC 236422</strain>
    </source>
</reference>
<keyword evidence="6" id="KW-0378">Hydrolase</keyword>
<dbReference type="EC" id="2.7.7.49" evidence="1"/>
<dbReference type="InterPro" id="IPR000477">
    <property type="entry name" value="RT_dom"/>
</dbReference>
<dbReference type="Pfam" id="PF17919">
    <property type="entry name" value="RT_RNaseH_2"/>
    <property type="match status" value="1"/>
</dbReference>
<dbReference type="PROSITE" id="PS50175">
    <property type="entry name" value="ASP_PROT_RETROV"/>
    <property type="match status" value="1"/>
</dbReference>
<evidence type="ECO:0000259" key="11">
    <source>
        <dbReference type="PROSITE" id="PS50175"/>
    </source>
</evidence>
<evidence type="ECO:0000256" key="2">
    <source>
        <dbReference type="ARBA" id="ARBA00022679"/>
    </source>
</evidence>
<dbReference type="InterPro" id="IPR001995">
    <property type="entry name" value="Peptidase_A2_cat"/>
</dbReference>
<keyword evidence="5" id="KW-0255">Endonuclease</keyword>
<dbReference type="InterPro" id="IPR041373">
    <property type="entry name" value="RT_RNaseH"/>
</dbReference>
<dbReference type="CDD" id="cd01647">
    <property type="entry name" value="RT_LTR"/>
    <property type="match status" value="1"/>
</dbReference>
<dbReference type="SUPFAM" id="SSF50630">
    <property type="entry name" value="Acid proteases"/>
    <property type="match status" value="1"/>
</dbReference>
<dbReference type="GO" id="GO:0015074">
    <property type="term" value="P:DNA integration"/>
    <property type="evidence" value="ECO:0007669"/>
    <property type="project" value="InterPro"/>
</dbReference>
<dbReference type="GO" id="GO:0005634">
    <property type="term" value="C:nucleus"/>
    <property type="evidence" value="ECO:0007669"/>
    <property type="project" value="UniProtKB-ARBA"/>
</dbReference>
<dbReference type="InterPro" id="IPR043128">
    <property type="entry name" value="Rev_trsase/Diguanyl_cyclase"/>
</dbReference>
<sequence length="1432" mass="156791">MSGDGEGRGPPLCLRPSGYVTREVDLPPSVATDGHVDDHASSPLFVQRDQTDEPQLFLADRPQLRDPRNVSVPESARPLAHSTKRAGCTVVALSRHPDVGTGQAYRSHVPLSTQIRFNDTGGPPVSSLLDTGASLSTIDAKLFHDLGGTPTGHPIRVNGVGTSETEGWATITFFLAAHDSHGRAVLLECSHDFHILPNFLPGLCLGLDFIQHHAVSIDIRHNRALVGRYSFPVTEKLPAPYAKEAELCSRTAFHIPARSSAWIPVDSACLAPGVDYTIHPRLMHTADHRIQLAGPTAVGSHGLSHVLLTNVGTQAINLPRRTPIADTSVAHLGETFVESAHSFTLDAPMAAGATMASMAAGDAWTAEAAVADDSADGFDADVAAPLDLFEGTVDPSHDLARDAATTLVDDQFKVGVDEAGHPPPGIVDLLRRHRAAFALDGRPGLIHGEEMTIPLQPDAPLRSEPPRRASPEKRAAMDSAIDQLLAWDVIEPSSSPISFPVLMVRQYNKWRFCVDYRQLNAITVADRYPLPTTDSVFHTLMGKSWFSSLDAIRGYHQMPVKPEDRWKTAFICHRGLYQYKAVPFGLRNAPAGFQRLMDKILGALRWKEAVIYIDDTVIATETLEEHLTALETLLTRATAAGLKFSPAKCTFAVPSLVLLGRKVSGAGVAVWDERAKAVHELPRPRTLQDLYHALGLFGYYRIFIQGFAALAEPLTRLTRGWRYESVNGRTRLVNQKGETASASQTVLEWEAPQEASFKSLKRIISSAPVLAHPDPSRPYVLYVDASKFAFAAALHQVHAEAGPELPVPRSTAALNTLEFAALPPEVAPEVAKERWSAWVRADPVFRSLYHRAQSSATPDWLVQDGILIRRTDGRIALPEAALPMVLRDAHDHRGHFGFTKTYLAVSRRFWRPRLLDNVRAWIRHCPPCLKTKLAPKVGELDISSDARLPFEATATDLVLGLPRTRSGCDAVLIILDIFSRMVLLEPCRSTIDSAGIASVISDRVLRLGWRPRRLVSDSESRMTGAVMQTLAESLGAVLTPSSPHHQQANSVERFVQTLEGVLQSMCQGDHANWDKRVIPAVELAMNSSPNITTGERPFDLVFIAHPDVAHAVFDLDENVGAAAFAERLAAAQERLNDAHVTIERERSRQKTRYDKRHAPLPELRVGDSVFVRLGDRPLPGVAVGRFDPEKAGPFRVQEVLSPHRVRLALPDGDGEDTIFNVEQLDVLPAGPDPFLEERVPAGPSVERIAGVLPPRPSAPGARSGSSSEPVVEDIEDLAPPPRDRQPPRTLRDFHVGVQATVPFDMLRGPVYRPKHVEIDGSSAVLYERPVSFLSRLTSISEQRLVAPELEFSCLAWAFAKWCHLLEGAEITVVTDRAPLGPMLNAGSSQVYGPVITRCRALLLPHVHNFTFIHRPGAIHKNVDSLSRLTPPS</sequence>
<dbReference type="GO" id="GO:0004190">
    <property type="term" value="F:aspartic-type endopeptidase activity"/>
    <property type="evidence" value="ECO:0007669"/>
    <property type="project" value="InterPro"/>
</dbReference>
<feature type="domain" description="Reverse transcriptase" evidence="12">
    <location>
        <begin position="470"/>
        <end position="663"/>
    </location>
</feature>
<keyword evidence="3" id="KW-0548">Nucleotidyltransferase</keyword>
<dbReference type="PROSITE" id="PS50994">
    <property type="entry name" value="INTEGRASE"/>
    <property type="match status" value="1"/>
</dbReference>
<dbReference type="InterPro" id="IPR021109">
    <property type="entry name" value="Peptidase_aspartic_dom_sf"/>
</dbReference>
<dbReference type="InterPro" id="IPR012337">
    <property type="entry name" value="RNaseH-like_sf"/>
</dbReference>
<comment type="caution">
    <text evidence="14">The sequence shown here is derived from an EMBL/GenBank/DDBJ whole genome shotgun (WGS) entry which is preliminary data.</text>
</comment>
<evidence type="ECO:0000256" key="4">
    <source>
        <dbReference type="ARBA" id="ARBA00022722"/>
    </source>
</evidence>
<keyword evidence="9" id="KW-0511">Multifunctional enzyme</keyword>
<evidence type="ECO:0000256" key="10">
    <source>
        <dbReference type="SAM" id="MobiDB-lite"/>
    </source>
</evidence>
<reference evidence="14" key="1">
    <citation type="submission" date="2016-04" db="EMBL/GenBank/DDBJ databases">
        <authorList>
            <person name="Nguyen H.D."/>
            <person name="Samba Siva P."/>
            <person name="Cullis J."/>
            <person name="Levesque C.A."/>
            <person name="Hambleton S."/>
        </authorList>
    </citation>
    <scope>NUCLEOTIDE SEQUENCE</scope>
    <source>
        <strain evidence="14">DAOMC 236422</strain>
    </source>
</reference>
<gene>
    <name evidence="14" type="ORF">A4X09_0g7153</name>
</gene>
<dbReference type="SUPFAM" id="SSF56672">
    <property type="entry name" value="DNA/RNA polymerases"/>
    <property type="match status" value="2"/>
</dbReference>
<dbReference type="Pfam" id="PF00078">
    <property type="entry name" value="RVT_1"/>
    <property type="match status" value="1"/>
</dbReference>
<feature type="domain" description="Integrase catalytic" evidence="13">
    <location>
        <begin position="945"/>
        <end position="1105"/>
    </location>
</feature>
<dbReference type="Pfam" id="PF17921">
    <property type="entry name" value="Integrase_H2C2"/>
    <property type="match status" value="1"/>
</dbReference>
<dbReference type="Gene3D" id="1.10.340.70">
    <property type="match status" value="1"/>
</dbReference>
<keyword evidence="8" id="KW-0695">RNA-directed DNA polymerase</keyword>
<dbReference type="EMBL" id="LWDG02000616">
    <property type="protein sequence ID" value="KAE8263734.1"/>
    <property type="molecule type" value="Genomic_DNA"/>
</dbReference>
<name>A0A8X7N408_9BASI</name>
<evidence type="ECO:0000256" key="5">
    <source>
        <dbReference type="ARBA" id="ARBA00022759"/>
    </source>
</evidence>
<dbReference type="InterPro" id="IPR050951">
    <property type="entry name" value="Retrovirus_Pol_polyprotein"/>
</dbReference>
<keyword evidence="4" id="KW-0540">Nuclease</keyword>
<evidence type="ECO:0000256" key="7">
    <source>
        <dbReference type="ARBA" id="ARBA00022884"/>
    </source>
</evidence>
<evidence type="ECO:0000313" key="14">
    <source>
        <dbReference type="EMBL" id="KAE8263734.1"/>
    </source>
</evidence>
<dbReference type="PANTHER" id="PTHR37984">
    <property type="entry name" value="PROTEIN CBG26694"/>
    <property type="match status" value="1"/>
</dbReference>
<dbReference type="PANTHER" id="PTHR37984:SF5">
    <property type="entry name" value="PROTEIN NYNRIN-LIKE"/>
    <property type="match status" value="1"/>
</dbReference>
<evidence type="ECO:0000259" key="12">
    <source>
        <dbReference type="PROSITE" id="PS50878"/>
    </source>
</evidence>
<dbReference type="Gene3D" id="3.30.70.270">
    <property type="match status" value="2"/>
</dbReference>
<feature type="region of interest" description="Disordered" evidence="10">
    <location>
        <begin position="1249"/>
        <end position="1289"/>
    </location>
</feature>
<dbReference type="GO" id="GO:0006508">
    <property type="term" value="P:proteolysis"/>
    <property type="evidence" value="ECO:0007669"/>
    <property type="project" value="InterPro"/>
</dbReference>
<evidence type="ECO:0000256" key="6">
    <source>
        <dbReference type="ARBA" id="ARBA00022801"/>
    </source>
</evidence>
<keyword evidence="2" id="KW-0808">Transferase</keyword>
<dbReference type="InterPro" id="IPR041588">
    <property type="entry name" value="Integrase_H2C2"/>
</dbReference>
<keyword evidence="15" id="KW-1185">Reference proteome</keyword>
<dbReference type="InterPro" id="IPR036397">
    <property type="entry name" value="RNaseH_sf"/>
</dbReference>
<evidence type="ECO:0000259" key="13">
    <source>
        <dbReference type="PROSITE" id="PS50994"/>
    </source>
</evidence>
<keyword evidence="7" id="KW-0694">RNA-binding</keyword>
<proteinExistence type="predicted"/>
<evidence type="ECO:0000313" key="15">
    <source>
        <dbReference type="Proteomes" id="UP000078113"/>
    </source>
</evidence>
<dbReference type="GO" id="GO:0003723">
    <property type="term" value="F:RNA binding"/>
    <property type="evidence" value="ECO:0007669"/>
    <property type="project" value="UniProtKB-KW"/>
</dbReference>
<evidence type="ECO:0000256" key="3">
    <source>
        <dbReference type="ARBA" id="ARBA00022695"/>
    </source>
</evidence>
<dbReference type="Gene3D" id="3.10.10.10">
    <property type="entry name" value="HIV Type 1 Reverse Transcriptase, subunit A, domain 1"/>
    <property type="match status" value="1"/>
</dbReference>
<dbReference type="CDD" id="cd00303">
    <property type="entry name" value="retropepsin_like"/>
    <property type="match status" value="1"/>
</dbReference>
<dbReference type="Pfam" id="PF17917">
    <property type="entry name" value="RT_RNaseH"/>
    <property type="match status" value="1"/>
</dbReference>
<evidence type="ECO:0000256" key="8">
    <source>
        <dbReference type="ARBA" id="ARBA00022918"/>
    </source>
</evidence>
<evidence type="ECO:0000256" key="9">
    <source>
        <dbReference type="ARBA" id="ARBA00023268"/>
    </source>
</evidence>
<protein>
    <recommendedName>
        <fullName evidence="1">RNA-directed DNA polymerase</fullName>
        <ecNumber evidence="1">2.7.7.49</ecNumber>
    </recommendedName>
</protein>
<feature type="domain" description="Peptidase A2" evidence="11">
    <location>
        <begin position="125"/>
        <end position="161"/>
    </location>
</feature>
<dbReference type="GO" id="GO:0004519">
    <property type="term" value="F:endonuclease activity"/>
    <property type="evidence" value="ECO:0007669"/>
    <property type="project" value="UniProtKB-KW"/>
</dbReference>
<dbReference type="InterPro" id="IPR001584">
    <property type="entry name" value="Integrase_cat-core"/>
</dbReference>
<feature type="compositionally biased region" description="Low complexity" evidence="10">
    <location>
        <begin position="1258"/>
        <end position="1267"/>
    </location>
</feature>